<dbReference type="Gene3D" id="3.40.50.410">
    <property type="entry name" value="von Willebrand factor, type A domain"/>
    <property type="match status" value="1"/>
</dbReference>
<dbReference type="InterPro" id="IPR002035">
    <property type="entry name" value="VWF_A"/>
</dbReference>
<keyword evidence="2" id="KW-0812">Transmembrane</keyword>
<dbReference type="Pfam" id="PF13519">
    <property type="entry name" value="VWA_2"/>
    <property type="match status" value="1"/>
</dbReference>
<evidence type="ECO:0000313" key="6">
    <source>
        <dbReference type="Proteomes" id="UP000006222"/>
    </source>
</evidence>
<feature type="transmembrane region" description="Helical" evidence="2">
    <location>
        <begin position="56"/>
        <end position="78"/>
    </location>
</feature>
<keyword evidence="2" id="KW-0472">Membrane</keyword>
<dbReference type="InterPro" id="IPR036465">
    <property type="entry name" value="vWFA_dom_sf"/>
</dbReference>
<feature type="domain" description="Aerotolerance regulator N-terminal" evidence="3">
    <location>
        <begin position="1"/>
        <end position="76"/>
    </location>
</feature>
<dbReference type="NCBIfam" id="TIGR02226">
    <property type="entry name" value="two_anch"/>
    <property type="match status" value="1"/>
</dbReference>
<dbReference type="EMBL" id="AFAR01000048">
    <property type="protein sequence ID" value="EGF29213.1"/>
    <property type="molecule type" value="Genomic_DNA"/>
</dbReference>
<feature type="transmembrane region" description="Helical" evidence="2">
    <location>
        <begin position="6"/>
        <end position="25"/>
    </location>
</feature>
<dbReference type="InterPro" id="IPR024163">
    <property type="entry name" value="Aerotolerance_reg_N"/>
</dbReference>
<dbReference type="Pfam" id="PF07584">
    <property type="entry name" value="BatA"/>
    <property type="match status" value="1"/>
</dbReference>
<gene>
    <name evidence="5" type="ORF">RBWH47_00264</name>
</gene>
<evidence type="ECO:0000259" key="3">
    <source>
        <dbReference type="Pfam" id="PF07584"/>
    </source>
</evidence>
<keyword evidence="2" id="KW-1133">Transmembrane helix</keyword>
<name>F2AM92_RHOBT</name>
<feature type="region of interest" description="Disordered" evidence="1">
    <location>
        <begin position="619"/>
        <end position="643"/>
    </location>
</feature>
<reference evidence="5 6" key="1">
    <citation type="journal article" date="2013" name="Mar. Genomics">
        <title>Expression of sulfatases in Rhodopirellula baltica and the diversity of sulfatases in the genus Rhodopirellula.</title>
        <authorList>
            <person name="Wegner C.E."/>
            <person name="Richter-Heitmann T."/>
            <person name="Klindworth A."/>
            <person name="Klockow C."/>
            <person name="Richter M."/>
            <person name="Achstetter T."/>
            <person name="Glockner F.O."/>
            <person name="Harder J."/>
        </authorList>
    </citation>
    <scope>NUCLEOTIDE SEQUENCE [LARGE SCALE GENOMIC DNA]</scope>
    <source>
        <strain evidence="5 6">WH47</strain>
    </source>
</reference>
<dbReference type="PANTHER" id="PTHR37464:SF1">
    <property type="entry name" value="BLL2463 PROTEIN"/>
    <property type="match status" value="1"/>
</dbReference>
<dbReference type="Gene3D" id="2.60.40.10">
    <property type="entry name" value="Immunoglobulins"/>
    <property type="match status" value="1"/>
</dbReference>
<dbReference type="RefSeq" id="WP_007324759.1">
    <property type="nucleotide sequence ID" value="NZ_AFAR01000048.1"/>
</dbReference>
<dbReference type="InterPro" id="IPR013783">
    <property type="entry name" value="Ig-like_fold"/>
</dbReference>
<dbReference type="PANTHER" id="PTHR37464">
    <property type="entry name" value="BLL2463 PROTEIN"/>
    <property type="match status" value="1"/>
</dbReference>
<proteinExistence type="predicted"/>
<dbReference type="AlphaFoldDB" id="F2AM92"/>
<dbReference type="Proteomes" id="UP000006222">
    <property type="component" value="Unassembled WGS sequence"/>
</dbReference>
<sequence>MNFLNLGLLAGALAFVVPLAIHLLFRSRYRSMDWGAMFLLQDVVAKNRRRMQWHQWILLALRCAIPILLALAMARPLLSSARALPGSEPLTLILCLDDSRSMQASGRLDRVLQATNGLLENLSRGDEVIVIRTSRLAASFQRSAPRDAMSELTEIQFAGPPADYTNALTVCLDACKEASHPNRRIVICGDFQSNGLAPGNRWIDAVEDAQVRLDRMTPTPRVDLLNVSQTDDVLDNVVVESLLPNAPAVLKDRAVSFTAKIRNDSDRPISRLTGRWIYNGQSVQTTNVDIEPRGMSVASITLTPETSGDHTLAFAIEHTDAIVSDNRRRLGFHASPQIRVWLVDGNPSDEPLQSETDFLRLALSPFAFASVNQNSQSNETPRSDLVSSRVFTGSRWGTELSRAIDTTDRPDVIVFANVKQLSSRRDAANELLDRYLSMDGKIVFFDGDQVDPNPWNELSWLPGKLDRLITATDVQAVIENKAAVSAESQENLGFTIQPPRGRQNVWGTLQDAGDGIWEEVRVGRYRRLLIDDSNPASTTVLLRTSDQAALAIRRSNVIQFAIGCDSEWSTLPLRAVYLPMMQQLILDLVGSQESMNVVAGQPMLVPGVASSWTVITPDGSTSTLQTNSASDSDGTTGDPRSGVFSETQNAGIYRFRPDNELPPDDSTSSQTLLRVAEIPSEESDLRSLESSQIETFANRLNARLFDSPESLVEATATDRFGQEIWRPMMFLVLLVLITELLWQQFAGRPKSAATAWKAPFASAGSRQ</sequence>
<evidence type="ECO:0000256" key="2">
    <source>
        <dbReference type="SAM" id="Phobius"/>
    </source>
</evidence>
<feature type="compositionally biased region" description="Polar residues" evidence="1">
    <location>
        <begin position="619"/>
        <end position="635"/>
    </location>
</feature>
<dbReference type="SUPFAM" id="SSF53300">
    <property type="entry name" value="vWA-like"/>
    <property type="match status" value="1"/>
</dbReference>
<protein>
    <submittedName>
        <fullName evidence="5">Membrane protein containing DUF1550</fullName>
    </submittedName>
</protein>
<feature type="domain" description="VWFA" evidence="4">
    <location>
        <begin position="92"/>
        <end position="191"/>
    </location>
</feature>
<evidence type="ECO:0000313" key="5">
    <source>
        <dbReference type="EMBL" id="EGF29213.1"/>
    </source>
</evidence>
<dbReference type="PATRIC" id="fig|991778.3.peg.829"/>
<comment type="caution">
    <text evidence="5">The sequence shown here is derived from an EMBL/GenBank/DDBJ whole genome shotgun (WGS) entry which is preliminary data.</text>
</comment>
<dbReference type="InterPro" id="IPR011933">
    <property type="entry name" value="Double_TM_dom"/>
</dbReference>
<evidence type="ECO:0000259" key="4">
    <source>
        <dbReference type="Pfam" id="PF13519"/>
    </source>
</evidence>
<accession>F2AM92</accession>
<evidence type="ECO:0000256" key="1">
    <source>
        <dbReference type="SAM" id="MobiDB-lite"/>
    </source>
</evidence>
<organism evidence="5 6">
    <name type="scientific">Rhodopirellula baltica WH47</name>
    <dbReference type="NCBI Taxonomy" id="991778"/>
    <lineage>
        <taxon>Bacteria</taxon>
        <taxon>Pseudomonadati</taxon>
        <taxon>Planctomycetota</taxon>
        <taxon>Planctomycetia</taxon>
        <taxon>Pirellulales</taxon>
        <taxon>Pirellulaceae</taxon>
        <taxon>Rhodopirellula</taxon>
    </lineage>
</organism>